<sequence length="35" mass="3934">MKTTIVFVALFFCAAHVFAEIAGVKNVQRAQLDYM</sequence>
<name>A0A382A616_9ZZZZ</name>
<dbReference type="EMBL" id="UINC01024016">
    <property type="protein sequence ID" value="SVA96854.1"/>
    <property type="molecule type" value="Genomic_DNA"/>
</dbReference>
<gene>
    <name evidence="1" type="ORF">METZ01_LOCUS149708</name>
</gene>
<accession>A0A382A616</accession>
<dbReference type="AlphaFoldDB" id="A0A382A616"/>
<reference evidence="1" key="1">
    <citation type="submission" date="2018-05" db="EMBL/GenBank/DDBJ databases">
        <authorList>
            <person name="Lanie J.A."/>
            <person name="Ng W.-L."/>
            <person name="Kazmierczak K.M."/>
            <person name="Andrzejewski T.M."/>
            <person name="Davidsen T.M."/>
            <person name="Wayne K.J."/>
            <person name="Tettelin H."/>
            <person name="Glass J.I."/>
            <person name="Rusch D."/>
            <person name="Podicherti R."/>
            <person name="Tsui H.-C.T."/>
            <person name="Winkler M.E."/>
        </authorList>
    </citation>
    <scope>NUCLEOTIDE SEQUENCE</scope>
</reference>
<evidence type="ECO:0000313" key="1">
    <source>
        <dbReference type="EMBL" id="SVA96854.1"/>
    </source>
</evidence>
<organism evidence="1">
    <name type="scientific">marine metagenome</name>
    <dbReference type="NCBI Taxonomy" id="408172"/>
    <lineage>
        <taxon>unclassified sequences</taxon>
        <taxon>metagenomes</taxon>
        <taxon>ecological metagenomes</taxon>
    </lineage>
</organism>
<feature type="non-terminal residue" evidence="1">
    <location>
        <position position="35"/>
    </location>
</feature>
<protein>
    <submittedName>
        <fullName evidence="1">Uncharacterized protein</fullName>
    </submittedName>
</protein>
<proteinExistence type="predicted"/>